<comment type="caution">
    <text evidence="8">The sequence shown here is derived from an EMBL/GenBank/DDBJ whole genome shotgun (WGS) entry which is preliminary data.</text>
</comment>
<protein>
    <recommendedName>
        <fullName evidence="10">RING-type E3 ubiquitin transferase</fullName>
    </recommendedName>
</protein>
<dbReference type="AlphaFoldDB" id="A0A540NR22"/>
<evidence type="ECO:0000259" key="6">
    <source>
        <dbReference type="PROSITE" id="PS50089"/>
    </source>
</evidence>
<dbReference type="PROSITE" id="PS50103">
    <property type="entry name" value="ZF_C3H1"/>
    <property type="match status" value="1"/>
</dbReference>
<dbReference type="Proteomes" id="UP000315295">
    <property type="component" value="Unassembled WGS sequence"/>
</dbReference>
<keyword evidence="2 4" id="KW-0863">Zinc-finger</keyword>
<evidence type="ECO:0000256" key="3">
    <source>
        <dbReference type="ARBA" id="ARBA00022833"/>
    </source>
</evidence>
<feature type="domain" description="C3H1-type" evidence="7">
    <location>
        <begin position="179"/>
        <end position="207"/>
    </location>
</feature>
<name>A0A540NR22_MALBA</name>
<evidence type="ECO:0000259" key="7">
    <source>
        <dbReference type="PROSITE" id="PS50103"/>
    </source>
</evidence>
<gene>
    <name evidence="8" type="ORF">C1H46_001026</name>
</gene>
<dbReference type="InterPro" id="IPR017907">
    <property type="entry name" value="Znf_RING_CS"/>
</dbReference>
<dbReference type="STRING" id="106549.A0A540NR22"/>
<dbReference type="GO" id="GO:0005684">
    <property type="term" value="C:U2-type spliceosomal complex"/>
    <property type="evidence" value="ECO:0007669"/>
    <property type="project" value="TreeGrafter"/>
</dbReference>
<dbReference type="CDD" id="cd16539">
    <property type="entry name" value="RING-HC_RNF113A_B"/>
    <property type="match status" value="1"/>
</dbReference>
<dbReference type="GO" id="GO:0008270">
    <property type="term" value="F:zinc ion binding"/>
    <property type="evidence" value="ECO:0007669"/>
    <property type="project" value="UniProtKB-KW"/>
</dbReference>
<dbReference type="SMART" id="SM00184">
    <property type="entry name" value="RING"/>
    <property type="match status" value="1"/>
</dbReference>
<feature type="compositionally biased region" description="Basic and acidic residues" evidence="5">
    <location>
        <begin position="1"/>
        <end position="11"/>
    </location>
</feature>
<dbReference type="FunFam" id="3.30.40.10:FF:000045">
    <property type="entry name" value="RING finger protein 113A"/>
    <property type="match status" value="1"/>
</dbReference>
<dbReference type="PANTHER" id="PTHR12930">
    <property type="entry name" value="ZINC FINGER PROTEIN 183"/>
    <property type="match status" value="1"/>
</dbReference>
<dbReference type="FunFam" id="4.10.1000.10:FF:000014">
    <property type="entry name" value="Zinc finger CCCH domain-containing protein 1"/>
    <property type="match status" value="1"/>
</dbReference>
<feature type="domain" description="RING-type" evidence="6">
    <location>
        <begin position="256"/>
        <end position="294"/>
    </location>
</feature>
<dbReference type="InterPro" id="IPR039971">
    <property type="entry name" value="CWC24-like"/>
</dbReference>
<dbReference type="Gene3D" id="3.30.40.10">
    <property type="entry name" value="Zinc/RING finger domain, C3HC4 (zinc finger)"/>
    <property type="match status" value="1"/>
</dbReference>
<dbReference type="PANTHER" id="PTHR12930:SF0">
    <property type="entry name" value="RING FINGER PROTEIN 113B"/>
    <property type="match status" value="1"/>
</dbReference>
<dbReference type="EMBL" id="VIEB01000011">
    <property type="protein sequence ID" value="TQE13459.1"/>
    <property type="molecule type" value="Genomic_DNA"/>
</dbReference>
<sequence>MADSGENKEPGEVCNFFRKPSRRQNIRKRRTDEDEEEDDSKSGTSLSNQRKAQKSDGKLFFSTGPSKSSVSDDRAVFEFESSKEIQVENDSRATATMETETEFSRDARAVRERVLKQAEEALKGKGKTTGNEKLYKGIHGYTDYKAGFRRELTVASEKAGGAHGPLRASAHIRTSTRFDYQPDICKDYKETGYCGYGDSCKFMHDRGDYKSGWQMEKEWDEAEKARKRKLAMGEDDVDETEEDDDDEDDGGLPFACFICRQPFVDPVVTKCNHYFCEHCALKHHSKNKKCFVCDKPTLGIFNTAHEIRKRMAAEGK</sequence>
<dbReference type="GO" id="GO:0034247">
    <property type="term" value="P:snoRNA splicing"/>
    <property type="evidence" value="ECO:0007669"/>
    <property type="project" value="TreeGrafter"/>
</dbReference>
<accession>A0A540NR22</accession>
<dbReference type="Pfam" id="PF00642">
    <property type="entry name" value="zf-CCCH"/>
    <property type="match status" value="1"/>
</dbReference>
<feature type="region of interest" description="Disordered" evidence="5">
    <location>
        <begin position="1"/>
        <end position="75"/>
    </location>
</feature>
<proteinExistence type="predicted"/>
<evidence type="ECO:0000313" key="8">
    <source>
        <dbReference type="EMBL" id="TQE13459.1"/>
    </source>
</evidence>
<dbReference type="InterPro" id="IPR001841">
    <property type="entry name" value="Znf_RING"/>
</dbReference>
<reference evidence="8 9" key="1">
    <citation type="journal article" date="2019" name="G3 (Bethesda)">
        <title>Sequencing of a Wild Apple (Malus baccata) Genome Unravels the Differences Between Cultivated and Wild Apple Species Regarding Disease Resistance and Cold Tolerance.</title>
        <authorList>
            <person name="Chen X."/>
        </authorList>
    </citation>
    <scope>NUCLEOTIDE SEQUENCE [LARGE SCALE GENOMIC DNA]</scope>
    <source>
        <strain evidence="9">cv. Shandingzi</strain>
        <tissue evidence="8">Leaves</tissue>
    </source>
</reference>
<dbReference type="PROSITE" id="PS00518">
    <property type="entry name" value="ZF_RING_1"/>
    <property type="match status" value="1"/>
</dbReference>
<dbReference type="InterPro" id="IPR000571">
    <property type="entry name" value="Znf_CCCH"/>
</dbReference>
<dbReference type="InterPro" id="IPR013083">
    <property type="entry name" value="Znf_RING/FYVE/PHD"/>
</dbReference>
<keyword evidence="1 4" id="KW-0479">Metal-binding</keyword>
<dbReference type="InterPro" id="IPR036855">
    <property type="entry name" value="Znf_CCCH_sf"/>
</dbReference>
<evidence type="ECO:0000256" key="4">
    <source>
        <dbReference type="PROSITE-ProRule" id="PRU00723"/>
    </source>
</evidence>
<feature type="compositionally biased region" description="Acidic residues" evidence="5">
    <location>
        <begin position="233"/>
        <end position="248"/>
    </location>
</feature>
<organism evidence="8 9">
    <name type="scientific">Malus baccata</name>
    <name type="common">Siberian crab apple</name>
    <name type="synonym">Pyrus baccata</name>
    <dbReference type="NCBI Taxonomy" id="106549"/>
    <lineage>
        <taxon>Eukaryota</taxon>
        <taxon>Viridiplantae</taxon>
        <taxon>Streptophyta</taxon>
        <taxon>Embryophyta</taxon>
        <taxon>Tracheophyta</taxon>
        <taxon>Spermatophyta</taxon>
        <taxon>Magnoliopsida</taxon>
        <taxon>eudicotyledons</taxon>
        <taxon>Gunneridae</taxon>
        <taxon>Pentapetalae</taxon>
        <taxon>rosids</taxon>
        <taxon>fabids</taxon>
        <taxon>Rosales</taxon>
        <taxon>Rosaceae</taxon>
        <taxon>Amygdaloideae</taxon>
        <taxon>Maleae</taxon>
        <taxon>Malus</taxon>
    </lineage>
</organism>
<evidence type="ECO:0000256" key="1">
    <source>
        <dbReference type="ARBA" id="ARBA00022723"/>
    </source>
</evidence>
<evidence type="ECO:0000256" key="5">
    <source>
        <dbReference type="SAM" id="MobiDB-lite"/>
    </source>
</evidence>
<dbReference type="SUPFAM" id="SSF57850">
    <property type="entry name" value="RING/U-box"/>
    <property type="match status" value="1"/>
</dbReference>
<keyword evidence="9" id="KW-1185">Reference proteome</keyword>
<dbReference type="Pfam" id="PF13920">
    <property type="entry name" value="zf-C3HC4_3"/>
    <property type="match status" value="1"/>
</dbReference>
<feature type="zinc finger region" description="C3H1-type" evidence="4">
    <location>
        <begin position="179"/>
        <end position="207"/>
    </location>
</feature>
<feature type="region of interest" description="Disordered" evidence="5">
    <location>
        <begin position="228"/>
        <end position="248"/>
    </location>
</feature>
<feature type="compositionally biased region" description="Basic residues" evidence="5">
    <location>
        <begin position="19"/>
        <end position="29"/>
    </location>
</feature>
<dbReference type="SMART" id="SM00356">
    <property type="entry name" value="ZnF_C3H1"/>
    <property type="match status" value="1"/>
</dbReference>
<dbReference type="PROSITE" id="PS50089">
    <property type="entry name" value="ZF_RING_2"/>
    <property type="match status" value="1"/>
</dbReference>
<evidence type="ECO:0000256" key="2">
    <source>
        <dbReference type="ARBA" id="ARBA00022771"/>
    </source>
</evidence>
<evidence type="ECO:0008006" key="10">
    <source>
        <dbReference type="Google" id="ProtNLM"/>
    </source>
</evidence>
<keyword evidence="3 4" id="KW-0862">Zinc</keyword>
<evidence type="ECO:0000313" key="9">
    <source>
        <dbReference type="Proteomes" id="UP000315295"/>
    </source>
</evidence>
<dbReference type="Gene3D" id="4.10.1000.10">
    <property type="entry name" value="Zinc finger, CCCH-type"/>
    <property type="match status" value="1"/>
</dbReference>
<dbReference type="SUPFAM" id="SSF90229">
    <property type="entry name" value="CCCH zinc finger"/>
    <property type="match status" value="1"/>
</dbReference>